<comment type="caution">
    <text evidence="3">The sequence shown here is derived from an EMBL/GenBank/DDBJ whole genome shotgun (WGS) entry which is preliminary data.</text>
</comment>
<dbReference type="CDD" id="cd00293">
    <property type="entry name" value="USP-like"/>
    <property type="match status" value="1"/>
</dbReference>
<protein>
    <submittedName>
        <fullName evidence="3">UspA domain protein</fullName>
    </submittedName>
</protein>
<sequence>MLHCVTQSEFEERKETIEQAGTFDGYSKSQRADAAANVANEVVMGTLDDADFDVVSTMGRVGDPVAEITEAAAETDAQYVVIGGRERSPAGKAIFGSTTQSVLLEVKRPVVTVIDDEE</sequence>
<dbReference type="Gene3D" id="3.40.50.620">
    <property type="entry name" value="HUPs"/>
    <property type="match status" value="1"/>
</dbReference>
<dbReference type="SUPFAM" id="SSF52402">
    <property type="entry name" value="Adenine nucleotide alpha hydrolases-like"/>
    <property type="match status" value="1"/>
</dbReference>
<dbReference type="Proteomes" id="UP000011528">
    <property type="component" value="Unassembled WGS sequence"/>
</dbReference>
<dbReference type="Pfam" id="PF00582">
    <property type="entry name" value="Usp"/>
    <property type="match status" value="1"/>
</dbReference>
<name>M0PRN2_9EURY</name>
<evidence type="ECO:0000313" key="4">
    <source>
        <dbReference type="Proteomes" id="UP000011528"/>
    </source>
</evidence>
<comment type="similarity">
    <text evidence="1">Belongs to the universal stress protein A family.</text>
</comment>
<dbReference type="PANTHER" id="PTHR46268:SF6">
    <property type="entry name" value="UNIVERSAL STRESS PROTEIN UP12"/>
    <property type="match status" value="1"/>
</dbReference>
<dbReference type="PANTHER" id="PTHR46268">
    <property type="entry name" value="STRESS RESPONSE PROTEIN NHAX"/>
    <property type="match status" value="1"/>
</dbReference>
<feature type="domain" description="UspA" evidence="2">
    <location>
        <begin position="2"/>
        <end position="113"/>
    </location>
</feature>
<accession>M0PRN2</accession>
<evidence type="ECO:0000259" key="2">
    <source>
        <dbReference type="Pfam" id="PF00582"/>
    </source>
</evidence>
<dbReference type="InterPro" id="IPR014729">
    <property type="entry name" value="Rossmann-like_a/b/a_fold"/>
</dbReference>
<evidence type="ECO:0000313" key="3">
    <source>
        <dbReference type="EMBL" id="EMA72667.1"/>
    </source>
</evidence>
<evidence type="ECO:0000256" key="1">
    <source>
        <dbReference type="ARBA" id="ARBA00008791"/>
    </source>
</evidence>
<dbReference type="EMBL" id="AOJJ01000011">
    <property type="protein sequence ID" value="EMA72667.1"/>
    <property type="molecule type" value="Genomic_DNA"/>
</dbReference>
<dbReference type="InterPro" id="IPR006016">
    <property type="entry name" value="UspA"/>
</dbReference>
<organism evidence="3 4">
    <name type="scientific">Halorubrum distributum JCM 13916</name>
    <dbReference type="NCBI Taxonomy" id="1230455"/>
    <lineage>
        <taxon>Archaea</taxon>
        <taxon>Methanobacteriati</taxon>
        <taxon>Methanobacteriota</taxon>
        <taxon>Stenosarchaea group</taxon>
        <taxon>Halobacteria</taxon>
        <taxon>Halobacteriales</taxon>
        <taxon>Haloferacaceae</taxon>
        <taxon>Halorubrum</taxon>
        <taxon>Halorubrum distributum group</taxon>
    </lineage>
</organism>
<dbReference type="AlphaFoldDB" id="M0PRN2"/>
<proteinExistence type="inferred from homology"/>
<dbReference type="PATRIC" id="fig|1230455.3.peg.90"/>
<reference evidence="3 4" key="1">
    <citation type="journal article" date="2014" name="PLoS Genet.">
        <title>Phylogenetically driven sequencing of extremely halophilic archaea reveals strategies for static and dynamic osmo-response.</title>
        <authorList>
            <person name="Becker E.A."/>
            <person name="Seitzer P.M."/>
            <person name="Tritt A."/>
            <person name="Larsen D."/>
            <person name="Krusor M."/>
            <person name="Yao A.I."/>
            <person name="Wu D."/>
            <person name="Madern D."/>
            <person name="Eisen J.A."/>
            <person name="Darling A.E."/>
            <person name="Facciotti M.T."/>
        </authorList>
    </citation>
    <scope>NUCLEOTIDE SEQUENCE [LARGE SCALE GENOMIC DNA]</scope>
    <source>
        <strain evidence="3 4">JCM 13916</strain>
    </source>
</reference>
<gene>
    <name evidence="3" type="ORF">C462_00657</name>
</gene>